<organism evidence="1 2">
    <name type="scientific">Populus alba</name>
    <name type="common">White poplar</name>
    <dbReference type="NCBI Taxonomy" id="43335"/>
    <lineage>
        <taxon>Eukaryota</taxon>
        <taxon>Viridiplantae</taxon>
        <taxon>Streptophyta</taxon>
        <taxon>Embryophyta</taxon>
        <taxon>Tracheophyta</taxon>
        <taxon>Spermatophyta</taxon>
        <taxon>Magnoliopsida</taxon>
        <taxon>eudicotyledons</taxon>
        <taxon>Gunneridae</taxon>
        <taxon>Pentapetalae</taxon>
        <taxon>rosids</taxon>
        <taxon>fabids</taxon>
        <taxon>Malpighiales</taxon>
        <taxon>Salicaceae</taxon>
        <taxon>Saliceae</taxon>
        <taxon>Populus</taxon>
    </lineage>
</organism>
<evidence type="ECO:0000313" key="1">
    <source>
        <dbReference type="EMBL" id="KAL3610830.1"/>
    </source>
</evidence>
<gene>
    <name evidence="1" type="ORF">D5086_001850</name>
</gene>
<protein>
    <submittedName>
        <fullName evidence="1">Uncharacterized protein</fullName>
    </submittedName>
</protein>
<comment type="caution">
    <text evidence="1">The sequence shown here is derived from an EMBL/GenBank/DDBJ whole genome shotgun (WGS) entry which is preliminary data.</text>
</comment>
<sequence length="158" mass="17629">MHCLMLQKTIGGFLSISMRNQFYHVPLEAINTTHENIKALYDIRKELRACMQILLKDNGILVIPTIADPPSKLNSKKRDTVESHNRALILSKALQACSGCSGQVTIPLGKNDGCPISVSFITFHGGDKFSLDTVLDMYSSLKEQINFGFPIQHIARRQ</sequence>
<evidence type="ECO:0000313" key="2">
    <source>
        <dbReference type="Proteomes" id="UP000309997"/>
    </source>
</evidence>
<name>A0ACC4D1F4_POPAL</name>
<dbReference type="EMBL" id="RCHU02000001">
    <property type="protein sequence ID" value="KAL3610830.1"/>
    <property type="molecule type" value="Genomic_DNA"/>
</dbReference>
<dbReference type="Proteomes" id="UP000309997">
    <property type="component" value="Unassembled WGS sequence"/>
</dbReference>
<accession>A0ACC4D1F4</accession>
<keyword evidence="2" id="KW-1185">Reference proteome</keyword>
<reference evidence="1 2" key="1">
    <citation type="journal article" date="2024" name="Plant Biotechnol. J.">
        <title>Genome and CRISPR/Cas9 system of a widespread forest tree (Populus alba) in the world.</title>
        <authorList>
            <person name="Liu Y.J."/>
            <person name="Jiang P.F."/>
            <person name="Han X.M."/>
            <person name="Li X.Y."/>
            <person name="Wang H.M."/>
            <person name="Wang Y.J."/>
            <person name="Wang X.X."/>
            <person name="Zeng Q.Y."/>
        </authorList>
    </citation>
    <scope>NUCLEOTIDE SEQUENCE [LARGE SCALE GENOMIC DNA]</scope>
    <source>
        <strain evidence="2">cv. PAL-ZL1</strain>
    </source>
</reference>
<proteinExistence type="predicted"/>